<dbReference type="InterPro" id="IPR032695">
    <property type="entry name" value="Integrin_dom_sf"/>
</dbReference>
<dbReference type="PRINTS" id="PR01185">
    <property type="entry name" value="INTEGRINA"/>
</dbReference>
<keyword evidence="6 13" id="KW-0130">Cell adhesion</keyword>
<evidence type="ECO:0000256" key="5">
    <source>
        <dbReference type="ARBA" id="ARBA00022737"/>
    </source>
</evidence>
<feature type="chain" id="PRO_5001423042" evidence="13">
    <location>
        <begin position="22"/>
        <end position="1520"/>
    </location>
</feature>
<feature type="transmembrane region" description="Helical" evidence="13">
    <location>
        <begin position="1464"/>
        <end position="1488"/>
    </location>
</feature>
<dbReference type="Gene3D" id="2.60.40.1460">
    <property type="entry name" value="Integrin domains. Chain A, domain 2"/>
    <property type="match status" value="1"/>
</dbReference>
<evidence type="ECO:0000313" key="18">
    <source>
        <dbReference type="EMBL" id="JAG71887.1"/>
    </source>
</evidence>
<dbReference type="EMBL" id="GBYB01002120">
    <property type="protein sequence ID" value="JAG71887.1"/>
    <property type="molecule type" value="Transcribed_RNA"/>
</dbReference>
<comment type="similarity">
    <text evidence="2 13">Belongs to the integrin alpha chain family.</text>
</comment>
<accession>A0A0C9R298</accession>
<evidence type="ECO:0000256" key="7">
    <source>
        <dbReference type="ARBA" id="ARBA00022989"/>
    </source>
</evidence>
<dbReference type="PROSITE" id="PS51470">
    <property type="entry name" value="FG_GAP"/>
    <property type="match status" value="4"/>
</dbReference>
<evidence type="ECO:0000256" key="13">
    <source>
        <dbReference type="RuleBase" id="RU003762"/>
    </source>
</evidence>
<proteinExistence type="inferred from homology"/>
<feature type="repeat" description="FG-GAP" evidence="12">
    <location>
        <begin position="314"/>
        <end position="377"/>
    </location>
</feature>
<feature type="domain" description="Integrin alpha third immunoglobulin-like" evidence="17">
    <location>
        <begin position="1324"/>
        <end position="1452"/>
    </location>
</feature>
<evidence type="ECO:0000259" key="17">
    <source>
        <dbReference type="Pfam" id="PF20806"/>
    </source>
</evidence>
<dbReference type="Pfam" id="PF20805">
    <property type="entry name" value="Integrin_A_Ig_2"/>
    <property type="match status" value="1"/>
</dbReference>
<dbReference type="GO" id="GO:0008305">
    <property type="term" value="C:integrin complex"/>
    <property type="evidence" value="ECO:0007669"/>
    <property type="project" value="InterPro"/>
</dbReference>
<evidence type="ECO:0000259" key="16">
    <source>
        <dbReference type="Pfam" id="PF20805"/>
    </source>
</evidence>
<feature type="domain" description="Integrin alpha third immunoglobulin-like" evidence="17">
    <location>
        <begin position="802"/>
        <end position="901"/>
    </location>
</feature>
<dbReference type="GO" id="GO:0007229">
    <property type="term" value="P:integrin-mediated signaling pathway"/>
    <property type="evidence" value="ECO:0007669"/>
    <property type="project" value="UniProtKB-KW"/>
</dbReference>
<gene>
    <name evidence="18" type="primary">if_0</name>
    <name evidence="18" type="ORF">g.63734</name>
</gene>
<dbReference type="GO" id="GO:0007157">
    <property type="term" value="P:heterophilic cell-cell adhesion via plasma membrane cell adhesion molecules"/>
    <property type="evidence" value="ECO:0007669"/>
    <property type="project" value="UniProtKB-ARBA"/>
</dbReference>
<feature type="region of interest" description="Disordered" evidence="14">
    <location>
        <begin position="1093"/>
        <end position="1112"/>
    </location>
</feature>
<protein>
    <submittedName>
        <fullName evidence="18">If_0 protein</fullName>
    </submittedName>
</protein>
<evidence type="ECO:0000256" key="6">
    <source>
        <dbReference type="ARBA" id="ARBA00022889"/>
    </source>
</evidence>
<comment type="subcellular location">
    <subcellularLocation>
        <location evidence="1 13">Membrane</location>
        <topology evidence="1 13">Single-pass type I membrane protein</topology>
    </subcellularLocation>
</comment>
<dbReference type="GO" id="GO:0005178">
    <property type="term" value="F:integrin binding"/>
    <property type="evidence" value="ECO:0007669"/>
    <property type="project" value="TreeGrafter"/>
</dbReference>
<dbReference type="GO" id="GO:0009897">
    <property type="term" value="C:external side of plasma membrane"/>
    <property type="evidence" value="ECO:0007669"/>
    <property type="project" value="TreeGrafter"/>
</dbReference>
<reference evidence="18" key="1">
    <citation type="submission" date="2015-01" db="EMBL/GenBank/DDBJ databases">
        <title>Transcriptome Assembly of Fopius arisanus.</title>
        <authorList>
            <person name="Geib S."/>
        </authorList>
    </citation>
    <scope>NUCLEOTIDE SEQUENCE</scope>
</reference>
<sequence length="1520" mass="169902">MCDPRVTIFLLLSAELSIAKAFNIESRHYTSYMKESKSMFGFSVAEYRDSGRRGWVIVGAPEAQTSQPKVYRGGSVYRCDVALDDNCVPIEFDAQGHNLLQIPNGPDAYVQIDNKTLQWFGATVSTSSVDGGPILACAPRYVFFSIQENRNHNDSSRQPVGNRRDPVGTCWVTNNLNTSKEFAPCRTRHFGYHRQGSCQAGLGATVSKDGERIFIGAPGSWYWQGQLFSIARRLENRLFVPPTIYTGQVYTQSPHTKGQVMFTKEGSPEEDDSYLGYALVSGDFLGTGDVGSAVGMPRGYGLHGKVVLLTSNMTNHQNVTGEQMGGYFGYSLAVGDIDGDHLDDLIVGAPMFTIPDNTEMTFETGRIYVFYGRGPNKYRDFHFRDGESNRGRFGMSVASLGDLDLDGYTDFAVGAPYAGPEGRGAVYIYHGSSEGVLEKYSQVIYSTDLSHRIQTFGFSVSGGLDLDGNSYPDMVVGSYESGAAMFFRARPVIKMVQAATYVEFQSASKLVSLEDQSRVISNGVRVTALPLKTCFQYDGIGVASEYEFNVQYVLDVKKTKSPRMFFLEFEGLNEKSLPIRMKKGQQNCRIFNVYLTPNIRDKLTSLDAEMRISLMGDEWVDKRPRNPRLPLEPVLAMTSTQKDSISIRKNCGDDNVCEPDLRLTCVSKPAEYLLGSGERLELDVTVANMDEDAFEATYYLTLPLGIDYIKIETLVSKDTSVRCSPPTNFNNNTLKCDIGNPLPHGSVVHFKIWLQPSHVHGEKSTYDFHMKVNSTNPEPIERTHDNVLYVPTGILVNSNLLVEGESKPKDLYYNPSNYTVINATTDIEYGPAFIHNYTIRNKGPSTIEASQIFLIWPGKTLADDDFVYLIDQPVVDGNIRCATANANSLSLKIENRKKFSTHYETRPGYQPLTNPHKNIHVHTGDGSYDASGIKGSRSEHNYDSTINTATSRGSEQGTTTSVWVSKPGGGVVISTGGVGSSEGSEGIYTTQRNSFGAGGLSQSGTWESDRTFSRSNQSALGSGEVTIENRHTGGEETLVNIHQTESEKRYNNFQNLQEENRRKLMLKHEEEERIRQQEEAFIAQRRREHERKEEEERVRFSTGRHEISGDREEHVGATDFGIRAGTPSGFHTSGKLDSFLSNLKETVGYEVYRRGSRQYLQFLGRFMVAIDGKQYIELKNGPILPLENQYGEQSYSSSQTVTDRYTKLDAEIITGEDGRIYCKLSDNRRFPIDSSWSYSEQRSYTINGGQGRGAGNQFVEGKNREGKLEDREESFTTSSGNWRQTGNVKSYESQRHEEKRITHRMEGSNTYEREEGFGDSQNYQDRRSRSRRHGINKREISLFGEDLKQIDQAVIDDAIRRPDQTDQNILDELGFCGNAKCLVLRCFVGRLVKDEEVSISARFRVKGTTLNKISAGEKLNVTTTVYANVTKLPFIGRPHHLVSASHQVVTVTEPTVSSIESGGVPLWVVVLSAVAGAIILLLLIFLLYKCGFFKRNRPTDAPERQPLNRNGHFQHADDHM</sequence>
<feature type="repeat" description="FG-GAP" evidence="12">
    <location>
        <begin position="26"/>
        <end position="88"/>
    </location>
</feature>
<evidence type="ECO:0000256" key="9">
    <source>
        <dbReference type="ARBA" id="ARBA00023136"/>
    </source>
</evidence>
<dbReference type="Pfam" id="PF20806">
    <property type="entry name" value="Integrin_A_Ig_3"/>
    <property type="match status" value="2"/>
</dbReference>
<dbReference type="PANTHER" id="PTHR23220">
    <property type="entry name" value="INTEGRIN ALPHA"/>
    <property type="match status" value="1"/>
</dbReference>
<dbReference type="Gene3D" id="2.60.40.1530">
    <property type="entry name" value="ntegrin, alpha v. Chain A, domain 4"/>
    <property type="match status" value="2"/>
</dbReference>
<dbReference type="InterPro" id="IPR028994">
    <property type="entry name" value="Integrin_alpha_N"/>
</dbReference>
<evidence type="ECO:0000256" key="10">
    <source>
        <dbReference type="ARBA" id="ARBA00023170"/>
    </source>
</evidence>
<organism evidence="18">
    <name type="scientific">Fopius arisanus</name>
    <dbReference type="NCBI Taxonomy" id="64838"/>
    <lineage>
        <taxon>Eukaryota</taxon>
        <taxon>Metazoa</taxon>
        <taxon>Ecdysozoa</taxon>
        <taxon>Arthropoda</taxon>
        <taxon>Hexapoda</taxon>
        <taxon>Insecta</taxon>
        <taxon>Pterygota</taxon>
        <taxon>Neoptera</taxon>
        <taxon>Endopterygota</taxon>
        <taxon>Hymenoptera</taxon>
        <taxon>Apocrita</taxon>
        <taxon>Ichneumonoidea</taxon>
        <taxon>Braconidae</taxon>
        <taxon>Opiinae</taxon>
        <taxon>Fopius</taxon>
    </lineage>
</organism>
<evidence type="ECO:0000256" key="11">
    <source>
        <dbReference type="ARBA" id="ARBA00023180"/>
    </source>
</evidence>
<keyword evidence="3 13" id="KW-0812">Transmembrane</keyword>
<evidence type="ECO:0000256" key="4">
    <source>
        <dbReference type="ARBA" id="ARBA00022729"/>
    </source>
</evidence>
<dbReference type="Pfam" id="PF00357">
    <property type="entry name" value="Integrin_alpha"/>
    <property type="match status" value="1"/>
</dbReference>
<dbReference type="Gene3D" id="2.130.10.130">
    <property type="entry name" value="Integrin alpha, N-terminal"/>
    <property type="match status" value="1"/>
</dbReference>
<dbReference type="InterPro" id="IPR013649">
    <property type="entry name" value="Integrin_alpha_Ig-like_1"/>
</dbReference>
<dbReference type="PANTHER" id="PTHR23220:SF133">
    <property type="entry name" value="INTEGRIN ALPHA-PS2"/>
    <property type="match status" value="1"/>
</dbReference>
<evidence type="ECO:0000259" key="15">
    <source>
        <dbReference type="Pfam" id="PF08441"/>
    </source>
</evidence>
<dbReference type="SUPFAM" id="SSF69179">
    <property type="entry name" value="Integrin domains"/>
    <property type="match status" value="3"/>
</dbReference>
<feature type="compositionally biased region" description="Polar residues" evidence="14">
    <location>
        <begin position="946"/>
        <end position="963"/>
    </location>
</feature>
<dbReference type="Gene3D" id="1.20.5.930">
    <property type="entry name" value="Bicelle-embedded integrin alpha(iib) transmembrane segment"/>
    <property type="match status" value="1"/>
</dbReference>
<dbReference type="PROSITE" id="PS00242">
    <property type="entry name" value="INTEGRIN_ALPHA"/>
    <property type="match status" value="1"/>
</dbReference>
<keyword evidence="7 13" id="KW-1133">Transmembrane helix</keyword>
<feature type="region of interest" description="Disordered" evidence="14">
    <location>
        <begin position="1246"/>
        <end position="1332"/>
    </location>
</feature>
<keyword evidence="4 13" id="KW-0732">Signal</keyword>
<dbReference type="SMART" id="SM00191">
    <property type="entry name" value="Int_alpha"/>
    <property type="match status" value="5"/>
</dbReference>
<dbReference type="Pfam" id="PF08441">
    <property type="entry name" value="Integrin_A_Ig_1"/>
    <property type="match status" value="1"/>
</dbReference>
<feature type="repeat" description="FG-GAP" evidence="12">
    <location>
        <begin position="379"/>
        <end position="438"/>
    </location>
</feature>
<dbReference type="InterPro" id="IPR048286">
    <property type="entry name" value="Integrin_alpha_Ig-like_3"/>
</dbReference>
<evidence type="ECO:0000256" key="1">
    <source>
        <dbReference type="ARBA" id="ARBA00004479"/>
    </source>
</evidence>
<feature type="compositionally biased region" description="Polar residues" evidence="14">
    <location>
        <begin position="1275"/>
        <end position="1291"/>
    </location>
</feature>
<keyword evidence="11" id="KW-0325">Glycoprotein</keyword>
<dbReference type="InterPro" id="IPR013519">
    <property type="entry name" value="Int_alpha_beta-p"/>
</dbReference>
<feature type="region of interest" description="Disordered" evidence="14">
    <location>
        <begin position="946"/>
        <end position="965"/>
    </location>
</feature>
<evidence type="ECO:0000256" key="8">
    <source>
        <dbReference type="ARBA" id="ARBA00023037"/>
    </source>
</evidence>
<keyword evidence="9 13" id="KW-0472">Membrane</keyword>
<dbReference type="Gene3D" id="2.60.40.1510">
    <property type="entry name" value="ntegrin, alpha v. Chain A, domain 3"/>
    <property type="match status" value="1"/>
</dbReference>
<dbReference type="InterPro" id="IPR000413">
    <property type="entry name" value="Integrin_alpha"/>
</dbReference>
<dbReference type="InterPro" id="IPR013517">
    <property type="entry name" value="FG-GAP"/>
</dbReference>
<keyword evidence="8 13" id="KW-0401">Integrin</keyword>
<dbReference type="Pfam" id="PF01839">
    <property type="entry name" value="FG-GAP"/>
    <property type="match status" value="2"/>
</dbReference>
<evidence type="ECO:0000256" key="2">
    <source>
        <dbReference type="ARBA" id="ARBA00008054"/>
    </source>
</evidence>
<feature type="compositionally biased region" description="Basic and acidic residues" evidence="14">
    <location>
        <begin position="1261"/>
        <end position="1274"/>
    </location>
</feature>
<feature type="region of interest" description="Disordered" evidence="14">
    <location>
        <begin position="1499"/>
        <end position="1520"/>
    </location>
</feature>
<keyword evidence="10 13" id="KW-0675">Receptor</keyword>
<dbReference type="GO" id="GO:0033627">
    <property type="term" value="P:cell adhesion mediated by integrin"/>
    <property type="evidence" value="ECO:0007669"/>
    <property type="project" value="TreeGrafter"/>
</dbReference>
<evidence type="ECO:0000256" key="3">
    <source>
        <dbReference type="ARBA" id="ARBA00022692"/>
    </source>
</evidence>
<dbReference type="GO" id="GO:0048513">
    <property type="term" value="P:animal organ development"/>
    <property type="evidence" value="ECO:0007669"/>
    <property type="project" value="UniProtKB-ARBA"/>
</dbReference>
<feature type="repeat" description="FG-GAP" evidence="12">
    <location>
        <begin position="442"/>
        <end position="504"/>
    </location>
</feature>
<dbReference type="InterPro" id="IPR018184">
    <property type="entry name" value="Integrin_alpha_C_CS"/>
</dbReference>
<evidence type="ECO:0000256" key="12">
    <source>
        <dbReference type="PROSITE-ProRule" id="PRU00803"/>
    </source>
</evidence>
<keyword evidence="5" id="KW-0677">Repeat</keyword>
<dbReference type="SUPFAM" id="SSF69318">
    <property type="entry name" value="Integrin alpha N-terminal domain"/>
    <property type="match status" value="1"/>
</dbReference>
<dbReference type="GO" id="GO:0007160">
    <property type="term" value="P:cell-matrix adhesion"/>
    <property type="evidence" value="ECO:0007669"/>
    <property type="project" value="TreeGrafter"/>
</dbReference>
<dbReference type="InterPro" id="IPR048285">
    <property type="entry name" value="Integrin_alpha_Ig-like_2"/>
</dbReference>
<feature type="signal peptide" evidence="13">
    <location>
        <begin position="1"/>
        <end position="21"/>
    </location>
</feature>
<feature type="domain" description="Integrin alpha second immunoglobulin-like" evidence="16">
    <location>
        <begin position="651"/>
        <end position="779"/>
    </location>
</feature>
<name>A0A0C9R298_9HYME</name>
<feature type="domain" description="Integrin alpha first immunoglubulin-like" evidence="15">
    <location>
        <begin position="489"/>
        <end position="646"/>
    </location>
</feature>
<evidence type="ECO:0000256" key="14">
    <source>
        <dbReference type="SAM" id="MobiDB-lite"/>
    </source>
</evidence>
<feature type="compositionally biased region" description="Basic and acidic residues" evidence="14">
    <location>
        <begin position="1292"/>
        <end position="1316"/>
    </location>
</feature>